<dbReference type="STRING" id="36842.SAMN02194393_03775"/>
<reference evidence="2 3" key="1">
    <citation type="submission" date="2017-02" db="EMBL/GenBank/DDBJ databases">
        <authorList>
            <person name="Peterson S.W."/>
        </authorList>
    </citation>
    <scope>NUCLEOTIDE SEQUENCE [LARGE SCALE GENOMIC DNA]</scope>
    <source>
        <strain evidence="2 3">M1</strain>
    </source>
</reference>
<sequence>MHQLFNISNNLQTNITPMLGDIQWRSDINELGEQLDFNIAFNDDRYFPMNPVDIGNIISLTNEEEIFRGIVVSEQRNGRGAVSYTSFDYAFYLNKSSGIYQFNRVPAKKAIETILKDFEVPIGSITEIPTIINKIFNERLISDIIKEIITIAEDEQGIKYRLEMKQGKLYISKQEDLIIKAAFKLADNIQPYDILSSISNPSRKRTIENMKNSIKLVFDNKVIAQEKKNDLIDKYGLLQEVKTVDKKDKAQAKNIAKKKLEELGKIFEDNSLEMIGNDNVRAERIIEIEEPITGITGQYLIKSANHTLKNGIHRMQLTLEVK</sequence>
<evidence type="ECO:0000313" key="2">
    <source>
        <dbReference type="EMBL" id="SKC82909.1"/>
    </source>
</evidence>
<evidence type="ECO:0000313" key="3">
    <source>
        <dbReference type="Proteomes" id="UP000190285"/>
    </source>
</evidence>
<evidence type="ECO:0000259" key="1">
    <source>
        <dbReference type="Pfam" id="PF24032"/>
    </source>
</evidence>
<name>A0A1T5M4X0_9FIRM</name>
<dbReference type="AlphaFoldDB" id="A0A1T5M4X0"/>
<dbReference type="OrthoDB" id="1698671at2"/>
<feature type="domain" description="YqbQ/XkdQ" evidence="1">
    <location>
        <begin position="22"/>
        <end position="320"/>
    </location>
</feature>
<dbReference type="Pfam" id="PF24032">
    <property type="entry name" value="YQBQ"/>
    <property type="match status" value="1"/>
</dbReference>
<gene>
    <name evidence="2" type="ORF">SAMN02194393_03775</name>
</gene>
<proteinExistence type="predicted"/>
<dbReference type="Proteomes" id="UP000190285">
    <property type="component" value="Unassembled WGS sequence"/>
</dbReference>
<dbReference type="InterPro" id="IPR056937">
    <property type="entry name" value="YqbQ/XkdQ"/>
</dbReference>
<accession>A0A1T5M4X0</accession>
<keyword evidence="3" id="KW-1185">Reference proteome</keyword>
<dbReference type="EMBL" id="FUZT01000010">
    <property type="protein sequence ID" value="SKC82909.1"/>
    <property type="molecule type" value="Genomic_DNA"/>
</dbReference>
<protein>
    <recommendedName>
        <fullName evidence="1">YqbQ/XkdQ domain-containing protein</fullName>
    </recommendedName>
</protein>
<dbReference type="RefSeq" id="WP_079493735.1">
    <property type="nucleotide sequence ID" value="NZ_FUZT01000010.1"/>
</dbReference>
<organism evidence="2 3">
    <name type="scientific">Maledivibacter halophilus</name>
    <dbReference type="NCBI Taxonomy" id="36842"/>
    <lineage>
        <taxon>Bacteria</taxon>
        <taxon>Bacillati</taxon>
        <taxon>Bacillota</taxon>
        <taxon>Clostridia</taxon>
        <taxon>Peptostreptococcales</taxon>
        <taxon>Caminicellaceae</taxon>
        <taxon>Maledivibacter</taxon>
    </lineage>
</organism>